<dbReference type="Proteomes" id="UP000294257">
    <property type="component" value="Unassembled WGS sequence"/>
</dbReference>
<keyword evidence="1" id="KW-0812">Transmembrane</keyword>
<name>A0A4Q7KED2_9PSEU</name>
<dbReference type="PROSITE" id="PS51257">
    <property type="entry name" value="PROKAR_LIPOPROTEIN"/>
    <property type="match status" value="1"/>
</dbReference>
<proteinExistence type="predicted"/>
<evidence type="ECO:0000256" key="1">
    <source>
        <dbReference type="SAM" id="Phobius"/>
    </source>
</evidence>
<dbReference type="EMBL" id="SGWQ01000012">
    <property type="protein sequence ID" value="RZS32431.1"/>
    <property type="molecule type" value="Genomic_DNA"/>
</dbReference>
<evidence type="ECO:0000313" key="3">
    <source>
        <dbReference type="Proteomes" id="UP000294257"/>
    </source>
</evidence>
<evidence type="ECO:0000313" key="2">
    <source>
        <dbReference type="EMBL" id="RZS32431.1"/>
    </source>
</evidence>
<organism evidence="2 3">
    <name type="scientific">Herbihabitans rhizosphaerae</name>
    <dbReference type="NCBI Taxonomy" id="1872711"/>
    <lineage>
        <taxon>Bacteria</taxon>
        <taxon>Bacillati</taxon>
        <taxon>Actinomycetota</taxon>
        <taxon>Actinomycetes</taxon>
        <taxon>Pseudonocardiales</taxon>
        <taxon>Pseudonocardiaceae</taxon>
        <taxon>Herbihabitans</taxon>
    </lineage>
</organism>
<dbReference type="RefSeq" id="WP_130347878.1">
    <property type="nucleotide sequence ID" value="NZ_SGWQ01000012.1"/>
</dbReference>
<gene>
    <name evidence="2" type="ORF">EV193_11265</name>
</gene>
<feature type="transmembrane region" description="Helical" evidence="1">
    <location>
        <begin position="77"/>
        <end position="97"/>
    </location>
</feature>
<sequence>MKLLPRLLSPAGFLLALVLFLLPFVSVSCEVSGVGEAHATYTGLDMATGGEPDIVRDLPKELLPEDRDLDAPPRPDVQPLAIVTMLLIALGAATVLIPALRTRLAGTAAAAAVAAIMLGVTQLVAMSGMDTRLREVAGSTDAQAPADLSRIIGDAVQTKIGFWLVMLALAMIAAGNVGALVNDTLERRRAEANGDPPEPDE</sequence>
<reference evidence="2 3" key="1">
    <citation type="submission" date="2019-02" db="EMBL/GenBank/DDBJ databases">
        <title>Genomic Encyclopedia of Type Strains, Phase IV (KMG-IV): sequencing the most valuable type-strain genomes for metagenomic binning, comparative biology and taxonomic classification.</title>
        <authorList>
            <person name="Goeker M."/>
        </authorList>
    </citation>
    <scope>NUCLEOTIDE SEQUENCE [LARGE SCALE GENOMIC DNA]</scope>
    <source>
        <strain evidence="2 3">DSM 101727</strain>
    </source>
</reference>
<keyword evidence="1" id="KW-1133">Transmembrane helix</keyword>
<keyword evidence="1" id="KW-0472">Membrane</keyword>
<dbReference type="AlphaFoldDB" id="A0A4Q7KED2"/>
<keyword evidence="3" id="KW-1185">Reference proteome</keyword>
<comment type="caution">
    <text evidence="2">The sequence shown here is derived from an EMBL/GenBank/DDBJ whole genome shotgun (WGS) entry which is preliminary data.</text>
</comment>
<feature type="transmembrane region" description="Helical" evidence="1">
    <location>
        <begin position="160"/>
        <end position="181"/>
    </location>
</feature>
<accession>A0A4Q7KED2</accession>
<dbReference type="OrthoDB" id="9958798at2"/>
<protein>
    <submittedName>
        <fullName evidence="2">Uncharacterized protein</fullName>
    </submittedName>
</protein>
<feature type="transmembrane region" description="Helical" evidence="1">
    <location>
        <begin position="104"/>
        <end position="125"/>
    </location>
</feature>